<dbReference type="InterPro" id="IPR002018">
    <property type="entry name" value="CarbesteraseB"/>
</dbReference>
<evidence type="ECO:0000313" key="8">
    <source>
        <dbReference type="EMBL" id="KAF7284768.1"/>
    </source>
</evidence>
<dbReference type="InterPro" id="IPR029058">
    <property type="entry name" value="AB_hydrolase_fold"/>
</dbReference>
<gene>
    <name evidence="8" type="ORF">GWI33_021636</name>
</gene>
<keyword evidence="4" id="KW-1015">Disulfide bond</keyword>
<dbReference type="EC" id="3.1.1.-" evidence="6"/>
<feature type="chain" id="PRO_5033095787" description="Carboxylic ester hydrolase" evidence="6">
    <location>
        <begin position="18"/>
        <end position="547"/>
    </location>
</feature>
<sequence>MVLKIFLAAFLLDYCIAGLIVDLPIGKVQGTTFASTNGQTFYAWRGIPYGQPPVGELRFMPPVKATPCDCILDGSKDRAACYFTWTEWPAIPAGHSEDCLFVNVYSPEDINNNSITNRPVLFWIYGGSLQTGSGDFINTDPTAFLEQGIIVVTFNYRVGAFGFLSTNDDVILGNAGLKDQNLALSWTKENIHYFGGNPDEITIMGESAGAMSVGYQIVSPKSKGLFRGAIMQSGNSLSDFFKVPTQARSSAYAIASRINSSITDSSSSSDVKAVLQSVSADDFMQYSNDLGVLFTTILEVESEDSFLTEPMYEVLESGNFNQVPIIIGHNSEESLFFYSTEDDLQNNADSIDASPSLLIPNMPLKDGVDRQEIGEKIKDIYVGDGNFSSNLAAVLNWYSDDRFVRTTYKQALLQSKYVPVYFYRLSFYGTPSKGHFLIPGAGKVSHGADVPYFFNITVSPLKTDEDFLTRQRMVTLWSNFVKTLNPTPDGSNSDVLQNITWPVTTPSNVQVLDIGDDMEIYAGPKMKDIPFWDSIWETYSYRPYNTF</sequence>
<protein>
    <recommendedName>
        <fullName evidence="6">Carboxylic ester hydrolase</fullName>
        <ecNumber evidence="6">3.1.1.-</ecNumber>
    </recommendedName>
</protein>
<keyword evidence="6" id="KW-0732">Signal</keyword>
<dbReference type="EMBL" id="JAACXV010000070">
    <property type="protein sequence ID" value="KAF7284768.1"/>
    <property type="molecule type" value="Genomic_DNA"/>
</dbReference>
<evidence type="ECO:0000259" key="7">
    <source>
        <dbReference type="Pfam" id="PF00135"/>
    </source>
</evidence>
<evidence type="ECO:0000256" key="1">
    <source>
        <dbReference type="ARBA" id="ARBA00005964"/>
    </source>
</evidence>
<keyword evidence="9" id="KW-1185">Reference proteome</keyword>
<dbReference type="PANTHER" id="PTHR11559">
    <property type="entry name" value="CARBOXYLESTERASE"/>
    <property type="match status" value="1"/>
</dbReference>
<dbReference type="InterPro" id="IPR019826">
    <property type="entry name" value="Carboxylesterase_B_AS"/>
</dbReference>
<dbReference type="InterPro" id="IPR050309">
    <property type="entry name" value="Type-B_Carboxylest/Lipase"/>
</dbReference>
<comment type="similarity">
    <text evidence="1 6">Belongs to the type-B carboxylesterase/lipase family.</text>
</comment>
<evidence type="ECO:0000256" key="6">
    <source>
        <dbReference type="RuleBase" id="RU361235"/>
    </source>
</evidence>
<dbReference type="AlphaFoldDB" id="A0A834IVN2"/>
<dbReference type="GO" id="GO:0052689">
    <property type="term" value="F:carboxylic ester hydrolase activity"/>
    <property type="evidence" value="ECO:0007669"/>
    <property type="project" value="UniProtKB-KW"/>
</dbReference>
<evidence type="ECO:0000256" key="5">
    <source>
        <dbReference type="ARBA" id="ARBA00023180"/>
    </source>
</evidence>
<dbReference type="PROSITE" id="PS00122">
    <property type="entry name" value="CARBOXYLESTERASE_B_1"/>
    <property type="match status" value="1"/>
</dbReference>
<dbReference type="PROSITE" id="PS00941">
    <property type="entry name" value="CARBOXYLESTERASE_B_2"/>
    <property type="match status" value="1"/>
</dbReference>
<dbReference type="Pfam" id="PF00135">
    <property type="entry name" value="COesterase"/>
    <property type="match status" value="1"/>
</dbReference>
<dbReference type="OrthoDB" id="6846267at2759"/>
<reference evidence="8" key="1">
    <citation type="submission" date="2020-08" db="EMBL/GenBank/DDBJ databases">
        <title>Genome sequencing and assembly of the red palm weevil Rhynchophorus ferrugineus.</title>
        <authorList>
            <person name="Dias G.B."/>
            <person name="Bergman C.M."/>
            <person name="Manee M."/>
        </authorList>
    </citation>
    <scope>NUCLEOTIDE SEQUENCE</scope>
    <source>
        <strain evidence="8">AA-2017</strain>
        <tissue evidence="8">Whole larva</tissue>
    </source>
</reference>
<keyword evidence="5" id="KW-0325">Glycoprotein</keyword>
<name>A0A834IVN2_RHYFE</name>
<feature type="domain" description="Carboxylesterase type B" evidence="7">
    <location>
        <begin position="20"/>
        <end position="532"/>
    </location>
</feature>
<evidence type="ECO:0000256" key="4">
    <source>
        <dbReference type="ARBA" id="ARBA00023157"/>
    </source>
</evidence>
<proteinExistence type="inferred from homology"/>
<evidence type="ECO:0000256" key="2">
    <source>
        <dbReference type="ARBA" id="ARBA00022487"/>
    </source>
</evidence>
<evidence type="ECO:0000313" key="9">
    <source>
        <dbReference type="Proteomes" id="UP000625711"/>
    </source>
</evidence>
<accession>A0A834IVN2</accession>
<keyword evidence="3 6" id="KW-0378">Hydrolase</keyword>
<comment type="caution">
    <text evidence="8">The sequence shown here is derived from an EMBL/GenBank/DDBJ whole genome shotgun (WGS) entry which is preliminary data.</text>
</comment>
<feature type="signal peptide" evidence="6">
    <location>
        <begin position="1"/>
        <end position="17"/>
    </location>
</feature>
<organism evidence="8 9">
    <name type="scientific">Rhynchophorus ferrugineus</name>
    <name type="common">Red palm weevil</name>
    <name type="synonym">Curculio ferrugineus</name>
    <dbReference type="NCBI Taxonomy" id="354439"/>
    <lineage>
        <taxon>Eukaryota</taxon>
        <taxon>Metazoa</taxon>
        <taxon>Ecdysozoa</taxon>
        <taxon>Arthropoda</taxon>
        <taxon>Hexapoda</taxon>
        <taxon>Insecta</taxon>
        <taxon>Pterygota</taxon>
        <taxon>Neoptera</taxon>
        <taxon>Endopterygota</taxon>
        <taxon>Coleoptera</taxon>
        <taxon>Polyphaga</taxon>
        <taxon>Cucujiformia</taxon>
        <taxon>Curculionidae</taxon>
        <taxon>Dryophthorinae</taxon>
        <taxon>Rhynchophorus</taxon>
    </lineage>
</organism>
<keyword evidence="2" id="KW-0719">Serine esterase</keyword>
<evidence type="ECO:0000256" key="3">
    <source>
        <dbReference type="ARBA" id="ARBA00022801"/>
    </source>
</evidence>
<dbReference type="Gene3D" id="3.40.50.1820">
    <property type="entry name" value="alpha/beta hydrolase"/>
    <property type="match status" value="1"/>
</dbReference>
<dbReference type="SUPFAM" id="SSF53474">
    <property type="entry name" value="alpha/beta-Hydrolases"/>
    <property type="match status" value="1"/>
</dbReference>
<dbReference type="InterPro" id="IPR019819">
    <property type="entry name" value="Carboxylesterase_B_CS"/>
</dbReference>
<dbReference type="Proteomes" id="UP000625711">
    <property type="component" value="Unassembled WGS sequence"/>
</dbReference>